<evidence type="ECO:0000256" key="1">
    <source>
        <dbReference type="ARBA" id="ARBA00008455"/>
    </source>
</evidence>
<accession>A0A2Z6NP35</accession>
<proteinExistence type="inferred from homology"/>
<feature type="domain" description="Peptidase C1A papain C-terminal" evidence="5">
    <location>
        <begin position="2"/>
        <end position="154"/>
    </location>
</feature>
<evidence type="ECO:0000259" key="5">
    <source>
        <dbReference type="SMART" id="SM00645"/>
    </source>
</evidence>
<gene>
    <name evidence="6" type="ORF">TSUD_157870</name>
</gene>
<organism evidence="6 7">
    <name type="scientific">Trifolium subterraneum</name>
    <name type="common">Subterranean clover</name>
    <dbReference type="NCBI Taxonomy" id="3900"/>
    <lineage>
        <taxon>Eukaryota</taxon>
        <taxon>Viridiplantae</taxon>
        <taxon>Streptophyta</taxon>
        <taxon>Embryophyta</taxon>
        <taxon>Tracheophyta</taxon>
        <taxon>Spermatophyta</taxon>
        <taxon>Magnoliopsida</taxon>
        <taxon>eudicotyledons</taxon>
        <taxon>Gunneridae</taxon>
        <taxon>Pentapetalae</taxon>
        <taxon>rosids</taxon>
        <taxon>fabids</taxon>
        <taxon>Fabales</taxon>
        <taxon>Fabaceae</taxon>
        <taxon>Papilionoideae</taxon>
        <taxon>50 kb inversion clade</taxon>
        <taxon>NPAAA clade</taxon>
        <taxon>Hologalegina</taxon>
        <taxon>IRL clade</taxon>
        <taxon>Trifolieae</taxon>
        <taxon>Trifolium</taxon>
    </lineage>
</organism>
<evidence type="ECO:0000256" key="4">
    <source>
        <dbReference type="ARBA" id="ARBA00022807"/>
    </source>
</evidence>
<keyword evidence="7" id="KW-1185">Reference proteome</keyword>
<evidence type="ECO:0000256" key="3">
    <source>
        <dbReference type="ARBA" id="ARBA00022801"/>
    </source>
</evidence>
<comment type="similarity">
    <text evidence="1">Belongs to the peptidase C1 family.</text>
</comment>
<dbReference type="Proteomes" id="UP000242715">
    <property type="component" value="Unassembled WGS sequence"/>
</dbReference>
<reference evidence="7" key="1">
    <citation type="journal article" date="2017" name="Front. Plant Sci.">
        <title>Climate Clever Clovers: New Paradigm to Reduce the Environmental Footprint of Ruminants by Breeding Low Methanogenic Forages Utilizing Haplotype Variation.</title>
        <authorList>
            <person name="Kaur P."/>
            <person name="Appels R."/>
            <person name="Bayer P.E."/>
            <person name="Keeble-Gagnere G."/>
            <person name="Wang J."/>
            <person name="Hirakawa H."/>
            <person name="Shirasawa K."/>
            <person name="Vercoe P."/>
            <person name="Stefanova K."/>
            <person name="Durmic Z."/>
            <person name="Nichols P."/>
            <person name="Revell C."/>
            <person name="Isobe S.N."/>
            <person name="Edwards D."/>
            <person name="Erskine W."/>
        </authorList>
    </citation>
    <scope>NUCLEOTIDE SEQUENCE [LARGE SCALE GENOMIC DNA]</scope>
    <source>
        <strain evidence="7">cv. Daliak</strain>
    </source>
</reference>
<dbReference type="PANTHER" id="PTHR12411">
    <property type="entry name" value="CYSTEINE PROTEASE FAMILY C1-RELATED"/>
    <property type="match status" value="1"/>
</dbReference>
<keyword evidence="2" id="KW-0645">Protease</keyword>
<dbReference type="SUPFAM" id="SSF54001">
    <property type="entry name" value="Cysteine proteinases"/>
    <property type="match status" value="1"/>
</dbReference>
<evidence type="ECO:0000313" key="6">
    <source>
        <dbReference type="EMBL" id="GAU38302.1"/>
    </source>
</evidence>
<dbReference type="Pfam" id="PF00112">
    <property type="entry name" value="Peptidase_C1"/>
    <property type="match status" value="1"/>
</dbReference>
<dbReference type="Gene3D" id="3.90.70.10">
    <property type="entry name" value="Cysteine proteinases"/>
    <property type="match status" value="1"/>
</dbReference>
<evidence type="ECO:0000256" key="2">
    <source>
        <dbReference type="ARBA" id="ARBA00022670"/>
    </source>
</evidence>
<dbReference type="SMART" id="SM00645">
    <property type="entry name" value="Pept_C1"/>
    <property type="match status" value="1"/>
</dbReference>
<dbReference type="GO" id="GO:0006508">
    <property type="term" value="P:proteolysis"/>
    <property type="evidence" value="ECO:0007669"/>
    <property type="project" value="UniProtKB-KW"/>
</dbReference>
<dbReference type="InterPro" id="IPR013128">
    <property type="entry name" value="Peptidase_C1A"/>
</dbReference>
<protein>
    <recommendedName>
        <fullName evidence="5">Peptidase C1A papain C-terminal domain-containing protein</fullName>
    </recommendedName>
</protein>
<dbReference type="GO" id="GO:0008234">
    <property type="term" value="F:cysteine-type peptidase activity"/>
    <property type="evidence" value="ECO:0007669"/>
    <property type="project" value="UniProtKB-KW"/>
</dbReference>
<dbReference type="EMBL" id="DF973709">
    <property type="protein sequence ID" value="GAU38302.1"/>
    <property type="molecule type" value="Genomic_DNA"/>
</dbReference>
<keyword evidence="3" id="KW-0378">Hydrolase</keyword>
<dbReference type="InterPro" id="IPR038765">
    <property type="entry name" value="Papain-like_cys_pep_sf"/>
</dbReference>
<sequence>MTALVALESEIAIKTELLLSFSTHELLDCDRNNNSCKGGSERISYTYMVENGIGFERDYPYVAIQNDNCNLDKTTPRFPRINDFEVVKFNGYKEISLMSAVKQQSVVVTMSINGKAFDEYCGGIYNHEPGILTNTHNYMKCSLWDMTSIMVSGF</sequence>
<dbReference type="InterPro" id="IPR000668">
    <property type="entry name" value="Peptidase_C1A_C"/>
</dbReference>
<dbReference type="AlphaFoldDB" id="A0A2Z6NP35"/>
<name>A0A2Z6NP35_TRISU</name>
<keyword evidence="4" id="KW-0788">Thiol protease</keyword>
<evidence type="ECO:0000313" key="7">
    <source>
        <dbReference type="Proteomes" id="UP000242715"/>
    </source>
</evidence>